<feature type="transmembrane region" description="Helical" evidence="1">
    <location>
        <begin position="159"/>
        <end position="180"/>
    </location>
</feature>
<feature type="transmembrane region" description="Helical" evidence="1">
    <location>
        <begin position="186"/>
        <end position="204"/>
    </location>
</feature>
<accession>A0ABR9X0J7</accession>
<keyword evidence="1" id="KW-1133">Transmembrane helix</keyword>
<organism evidence="3 4">
    <name type="scientific">Salipiger mangrovisoli</name>
    <dbReference type="NCBI Taxonomy" id="2865933"/>
    <lineage>
        <taxon>Bacteria</taxon>
        <taxon>Pseudomonadati</taxon>
        <taxon>Pseudomonadota</taxon>
        <taxon>Alphaproteobacteria</taxon>
        <taxon>Rhodobacterales</taxon>
        <taxon>Roseobacteraceae</taxon>
        <taxon>Salipiger</taxon>
    </lineage>
</organism>
<dbReference type="Proteomes" id="UP000607796">
    <property type="component" value="Unassembled WGS sequence"/>
</dbReference>
<feature type="domain" description="Acyltransferase 3" evidence="2">
    <location>
        <begin position="4"/>
        <end position="319"/>
    </location>
</feature>
<dbReference type="PANTHER" id="PTHR23028">
    <property type="entry name" value="ACETYLTRANSFERASE"/>
    <property type="match status" value="1"/>
</dbReference>
<keyword evidence="4" id="KW-1185">Reference proteome</keyword>
<evidence type="ECO:0000313" key="4">
    <source>
        <dbReference type="Proteomes" id="UP000607796"/>
    </source>
</evidence>
<evidence type="ECO:0000313" key="3">
    <source>
        <dbReference type="EMBL" id="MBE9637071.1"/>
    </source>
</evidence>
<feature type="transmembrane region" description="Helical" evidence="1">
    <location>
        <begin position="38"/>
        <end position="60"/>
    </location>
</feature>
<gene>
    <name evidence="3" type="ORF">IQ782_09495</name>
</gene>
<dbReference type="PANTHER" id="PTHR23028:SF131">
    <property type="entry name" value="BLR2367 PROTEIN"/>
    <property type="match status" value="1"/>
</dbReference>
<proteinExistence type="predicted"/>
<dbReference type="RefSeq" id="WP_194134388.1">
    <property type="nucleotide sequence ID" value="NZ_JADFFK010000006.1"/>
</dbReference>
<sequence length="352" mass="38588">MKRIHSIQYLRAIAALSVVALHTGKRAGESLPGPVHDALPLGNAGVDLFFVISGFIMWSISRRSESDPVDFLLRRAVRVAPTYWIATLAWVAFVTLVGYSWITVTLPHLLRSLAFVPHYSPTFPDEVWPVLVPGWTLTFEMFFYAMFAATLLIPDRLRLGALPLAMGCLVLLGFALQPQAAWAKTYTSPLLLEFVGGCLVAALWSRAPGGMARNVCVLAAGVAILCLFGLDVDVRDHLHRTVIYGSASVLIVSGFAGLGDALPKMPLLERLGDASYSIYVFHMLMVLPLAELWQRNDVLPKTGLTAVLFVLVTMFVVCSAGLWLFRTVETPLNRTLSGLLRARHEASKVASR</sequence>
<reference evidence="3 4" key="1">
    <citation type="journal article" date="2021" name="Int. J. Syst. Evol. Microbiol.">
        <title>Salipiger mangrovisoli sp. nov., isolated from mangrove soil and the proposal for the reclassification of Paraphaeobacter pallidus as Salipiger pallidus comb. nov.</title>
        <authorList>
            <person name="Du J."/>
            <person name="Liu Y."/>
            <person name="Pei T."/>
            <person name="Deng M.R."/>
            <person name="Zhu H."/>
        </authorList>
    </citation>
    <scope>NUCLEOTIDE SEQUENCE [LARGE SCALE GENOMIC DNA]</scope>
    <source>
        <strain evidence="3 4">6D45A</strain>
    </source>
</reference>
<keyword evidence="3" id="KW-0012">Acyltransferase</keyword>
<dbReference type="Pfam" id="PF01757">
    <property type="entry name" value="Acyl_transf_3"/>
    <property type="match status" value="1"/>
</dbReference>
<keyword evidence="1" id="KW-0812">Transmembrane</keyword>
<comment type="caution">
    <text evidence="3">The sequence shown here is derived from an EMBL/GenBank/DDBJ whole genome shotgun (WGS) entry which is preliminary data.</text>
</comment>
<feature type="transmembrane region" description="Helical" evidence="1">
    <location>
        <begin position="127"/>
        <end position="147"/>
    </location>
</feature>
<keyword evidence="3" id="KW-0808">Transferase</keyword>
<feature type="transmembrane region" description="Helical" evidence="1">
    <location>
        <begin position="305"/>
        <end position="325"/>
    </location>
</feature>
<evidence type="ECO:0000259" key="2">
    <source>
        <dbReference type="Pfam" id="PF01757"/>
    </source>
</evidence>
<feature type="transmembrane region" description="Helical" evidence="1">
    <location>
        <begin position="274"/>
        <end position="293"/>
    </location>
</feature>
<protein>
    <submittedName>
        <fullName evidence="3">Acyltransferase</fullName>
    </submittedName>
</protein>
<feature type="transmembrane region" description="Helical" evidence="1">
    <location>
        <begin position="242"/>
        <end position="262"/>
    </location>
</feature>
<dbReference type="InterPro" id="IPR002656">
    <property type="entry name" value="Acyl_transf_3_dom"/>
</dbReference>
<keyword evidence="1" id="KW-0472">Membrane</keyword>
<evidence type="ECO:0000256" key="1">
    <source>
        <dbReference type="SAM" id="Phobius"/>
    </source>
</evidence>
<dbReference type="EMBL" id="JADFFK010000006">
    <property type="protein sequence ID" value="MBE9637071.1"/>
    <property type="molecule type" value="Genomic_DNA"/>
</dbReference>
<dbReference type="GO" id="GO:0016746">
    <property type="term" value="F:acyltransferase activity"/>
    <property type="evidence" value="ECO:0007669"/>
    <property type="project" value="UniProtKB-KW"/>
</dbReference>
<dbReference type="InterPro" id="IPR050879">
    <property type="entry name" value="Acyltransferase_3"/>
</dbReference>
<feature type="transmembrane region" description="Helical" evidence="1">
    <location>
        <begin position="211"/>
        <end position="230"/>
    </location>
</feature>
<feature type="transmembrane region" description="Helical" evidence="1">
    <location>
        <begin position="81"/>
        <end position="102"/>
    </location>
</feature>
<name>A0ABR9X0J7_9RHOB</name>